<evidence type="ECO:0000256" key="1">
    <source>
        <dbReference type="SAM" id="Coils"/>
    </source>
</evidence>
<evidence type="ECO:0008006" key="3">
    <source>
        <dbReference type="Google" id="ProtNLM"/>
    </source>
</evidence>
<name>A0A7S1XHB9_9RHOD</name>
<dbReference type="InterPro" id="IPR027267">
    <property type="entry name" value="AH/BAR_dom_sf"/>
</dbReference>
<gene>
    <name evidence="2" type="ORF">EAUS1353_LOCUS1058</name>
</gene>
<dbReference type="EMBL" id="HBGI01001637">
    <property type="protein sequence ID" value="CAD9239322.1"/>
    <property type="molecule type" value="Transcribed_RNA"/>
</dbReference>
<feature type="coiled-coil region" evidence="1">
    <location>
        <begin position="130"/>
        <end position="183"/>
    </location>
</feature>
<protein>
    <recommendedName>
        <fullName evidence="3">BAR domain-containing protein</fullName>
    </recommendedName>
</protein>
<dbReference type="SUPFAM" id="SSF103657">
    <property type="entry name" value="BAR/IMD domain-like"/>
    <property type="match status" value="1"/>
</dbReference>
<reference evidence="2" key="1">
    <citation type="submission" date="2021-01" db="EMBL/GenBank/DDBJ databases">
        <authorList>
            <person name="Corre E."/>
            <person name="Pelletier E."/>
            <person name="Niang G."/>
            <person name="Scheremetjew M."/>
            <person name="Finn R."/>
            <person name="Kale V."/>
            <person name="Holt S."/>
            <person name="Cochrane G."/>
            <person name="Meng A."/>
            <person name="Brown T."/>
            <person name="Cohen L."/>
        </authorList>
    </citation>
    <scope>NUCLEOTIDE SEQUENCE</scope>
    <source>
        <strain evidence="2">CCMP3124</strain>
    </source>
</reference>
<organism evidence="2">
    <name type="scientific">Erythrolobus australicus</name>
    <dbReference type="NCBI Taxonomy" id="1077150"/>
    <lineage>
        <taxon>Eukaryota</taxon>
        <taxon>Rhodophyta</taxon>
        <taxon>Bangiophyceae</taxon>
        <taxon>Porphyridiales</taxon>
        <taxon>Porphyridiaceae</taxon>
        <taxon>Erythrolobus</taxon>
    </lineage>
</organism>
<sequence>MHGFKKFGKVMGETLGTTKKDKITVDTELKELVDAGKKNEVAAKALLNSLTTAATNWKKIAKDVDGISDLSLKIPAGAKPESLTALCANTKGAKDATEAVQTPAVNAAIEELKKYAAALAKATGADNKAVDQARLEHDLYRDKLEKIKEDKRGGNEEKFAHWDREYHERLDKLKAKLRVLNAQAPEMMALGVAAYSTAHAAYFNSMKDYMQAIESGVDKAALEYKYAEPEAPAPASPTTAAVNGNGHVAEVSAEAV</sequence>
<proteinExistence type="predicted"/>
<dbReference type="AlphaFoldDB" id="A0A7S1XHB9"/>
<keyword evidence="1" id="KW-0175">Coiled coil</keyword>
<evidence type="ECO:0000313" key="2">
    <source>
        <dbReference type="EMBL" id="CAD9239322.1"/>
    </source>
</evidence>
<accession>A0A7S1XHB9</accession>
<dbReference type="Gene3D" id="1.20.1270.60">
    <property type="entry name" value="Arfaptin homology (AH) domain/BAR domain"/>
    <property type="match status" value="1"/>
</dbReference>